<organism evidence="5 6">
    <name type="scientific">Hibiscus sabdariffa</name>
    <name type="common">roselle</name>
    <dbReference type="NCBI Taxonomy" id="183260"/>
    <lineage>
        <taxon>Eukaryota</taxon>
        <taxon>Viridiplantae</taxon>
        <taxon>Streptophyta</taxon>
        <taxon>Embryophyta</taxon>
        <taxon>Tracheophyta</taxon>
        <taxon>Spermatophyta</taxon>
        <taxon>Magnoliopsida</taxon>
        <taxon>eudicotyledons</taxon>
        <taxon>Gunneridae</taxon>
        <taxon>Pentapetalae</taxon>
        <taxon>rosids</taxon>
        <taxon>malvids</taxon>
        <taxon>Malvales</taxon>
        <taxon>Malvaceae</taxon>
        <taxon>Malvoideae</taxon>
        <taxon>Hibiscus</taxon>
    </lineage>
</organism>
<protein>
    <recommendedName>
        <fullName evidence="3">Exocyst subunit Exo70 family protein</fullName>
    </recommendedName>
</protein>
<dbReference type="InterPro" id="IPR016159">
    <property type="entry name" value="Cullin_repeat-like_dom_sf"/>
</dbReference>
<comment type="caution">
    <text evidence="5">The sequence shown here is derived from an EMBL/GenBank/DDBJ whole genome shotgun (WGS) entry which is preliminary data.</text>
</comment>
<dbReference type="InterPro" id="IPR004140">
    <property type="entry name" value="Exo70"/>
</dbReference>
<name>A0ABR2D013_9ROSI</name>
<dbReference type="InterPro" id="IPR046364">
    <property type="entry name" value="Exo70_C"/>
</dbReference>
<evidence type="ECO:0000313" key="6">
    <source>
        <dbReference type="Proteomes" id="UP001472677"/>
    </source>
</evidence>
<evidence type="ECO:0000256" key="2">
    <source>
        <dbReference type="ARBA" id="ARBA00022448"/>
    </source>
</evidence>
<evidence type="ECO:0000313" key="5">
    <source>
        <dbReference type="EMBL" id="KAK8525011.1"/>
    </source>
</evidence>
<evidence type="ECO:0000256" key="1">
    <source>
        <dbReference type="ARBA" id="ARBA00006756"/>
    </source>
</evidence>
<evidence type="ECO:0000259" key="4">
    <source>
        <dbReference type="Pfam" id="PF03081"/>
    </source>
</evidence>
<dbReference type="PANTHER" id="PTHR12542">
    <property type="entry name" value="EXOCYST COMPLEX PROTEIN EXO70"/>
    <property type="match status" value="1"/>
</dbReference>
<dbReference type="Gene3D" id="1.20.1280.170">
    <property type="entry name" value="Exocyst complex component Exo70"/>
    <property type="match status" value="1"/>
</dbReference>
<comment type="similarity">
    <text evidence="1 3">Belongs to the EXO70 family.</text>
</comment>
<reference evidence="5 6" key="1">
    <citation type="journal article" date="2024" name="G3 (Bethesda)">
        <title>Genome assembly of Hibiscus sabdariffa L. provides insights into metabolisms of medicinal natural products.</title>
        <authorList>
            <person name="Kim T."/>
        </authorList>
    </citation>
    <scope>NUCLEOTIDE SEQUENCE [LARGE SCALE GENOMIC DNA]</scope>
    <source>
        <strain evidence="5">TK-2024</strain>
        <tissue evidence="5">Old leaves</tissue>
    </source>
</reference>
<gene>
    <name evidence="5" type="ORF">V6N12_029860</name>
</gene>
<keyword evidence="3" id="KW-0268">Exocytosis</keyword>
<dbReference type="Proteomes" id="UP001472677">
    <property type="component" value="Unassembled WGS sequence"/>
</dbReference>
<dbReference type="EMBL" id="JBBPBM010000041">
    <property type="protein sequence ID" value="KAK8525011.1"/>
    <property type="molecule type" value="Genomic_DNA"/>
</dbReference>
<evidence type="ECO:0000256" key="3">
    <source>
        <dbReference type="RuleBase" id="RU365026"/>
    </source>
</evidence>
<dbReference type="PANTHER" id="PTHR12542:SF38">
    <property type="entry name" value="EXOCYST SUBUNIT EXO70 FAMILY PROTEIN"/>
    <property type="match status" value="1"/>
</dbReference>
<accession>A0ABR2D013</accession>
<proteinExistence type="inferred from homology"/>
<dbReference type="SUPFAM" id="SSF74788">
    <property type="entry name" value="Cullin repeat-like"/>
    <property type="match status" value="1"/>
</dbReference>
<keyword evidence="6" id="KW-1185">Reference proteome</keyword>
<keyword evidence="3" id="KW-0653">Protein transport</keyword>
<keyword evidence="2 3" id="KW-0813">Transport</keyword>
<feature type="domain" description="Exocyst complex subunit Exo70 C-terminal" evidence="4">
    <location>
        <begin position="11"/>
        <end position="181"/>
    </location>
</feature>
<sequence length="202" mass="22653">MEWDVLNLKIKDWLEAMKISMRTLFTGERILCDFVFSSSDFIRESCFSEITKEDIATLFGFPEVVAKAKKSPQGKIFSLLAMYTAISDYWQEIEMIFSFESTSAVRSQALSSLTRLSGAVRSDFESTIQKDWSKSMVPGGGLHPLMVYSMKYLTFLTDHNNILTDIVSNWPLPAKSSPPESYLYSPISIGSSASAIFVCISS</sequence>
<comment type="function">
    <text evidence="3">Component of the exocyst complex.</text>
</comment>
<dbReference type="Pfam" id="PF03081">
    <property type="entry name" value="Exo70_C"/>
    <property type="match status" value="1"/>
</dbReference>